<keyword evidence="1" id="KW-0732">Signal</keyword>
<organism evidence="2 3">
    <name type="scientific">Actinomadura algeriensis</name>
    <dbReference type="NCBI Taxonomy" id="1679523"/>
    <lineage>
        <taxon>Bacteria</taxon>
        <taxon>Bacillati</taxon>
        <taxon>Actinomycetota</taxon>
        <taxon>Actinomycetes</taxon>
        <taxon>Streptosporangiales</taxon>
        <taxon>Thermomonosporaceae</taxon>
        <taxon>Actinomadura</taxon>
    </lineage>
</organism>
<proteinExistence type="predicted"/>
<name>A0ABR9JND3_9ACTN</name>
<dbReference type="EMBL" id="JADBDZ010000001">
    <property type="protein sequence ID" value="MBE1531645.1"/>
    <property type="molecule type" value="Genomic_DNA"/>
</dbReference>
<evidence type="ECO:0000313" key="2">
    <source>
        <dbReference type="EMBL" id="MBE1531645.1"/>
    </source>
</evidence>
<accession>A0ABR9JND3</accession>
<keyword evidence="3" id="KW-1185">Reference proteome</keyword>
<protein>
    <recommendedName>
        <fullName evidence="4">Secreted protein</fullName>
    </recommendedName>
</protein>
<evidence type="ECO:0008006" key="4">
    <source>
        <dbReference type="Google" id="ProtNLM"/>
    </source>
</evidence>
<reference evidence="2 3" key="1">
    <citation type="submission" date="2020-10" db="EMBL/GenBank/DDBJ databases">
        <title>Sequencing the genomes of 1000 actinobacteria strains.</title>
        <authorList>
            <person name="Klenk H.-P."/>
        </authorList>
    </citation>
    <scope>NUCLEOTIDE SEQUENCE [LARGE SCALE GENOMIC DNA]</scope>
    <source>
        <strain evidence="2 3">DSM 46744</strain>
    </source>
</reference>
<feature type="chain" id="PRO_5046108755" description="Secreted protein" evidence="1">
    <location>
        <begin position="21"/>
        <end position="115"/>
    </location>
</feature>
<evidence type="ECO:0000313" key="3">
    <source>
        <dbReference type="Proteomes" id="UP000627838"/>
    </source>
</evidence>
<sequence length="115" mass="11454">MLSVTVLGGALIAAGLAVPAAGEATTGGHGGVTLEPGMARPGDEVKVSVPGCGAGTVTSPAFARVRLDEGVASVAVRAGTESGTHTVRVQCDGRTFTGAFRVTSRLTWPPLLPSR</sequence>
<feature type="signal peptide" evidence="1">
    <location>
        <begin position="1"/>
        <end position="20"/>
    </location>
</feature>
<gene>
    <name evidence="2" type="ORF">H4W34_001478</name>
</gene>
<comment type="caution">
    <text evidence="2">The sequence shown here is derived from an EMBL/GenBank/DDBJ whole genome shotgun (WGS) entry which is preliminary data.</text>
</comment>
<dbReference type="RefSeq" id="WP_192758470.1">
    <property type="nucleotide sequence ID" value="NZ_JADBDZ010000001.1"/>
</dbReference>
<dbReference type="Proteomes" id="UP000627838">
    <property type="component" value="Unassembled WGS sequence"/>
</dbReference>
<evidence type="ECO:0000256" key="1">
    <source>
        <dbReference type="SAM" id="SignalP"/>
    </source>
</evidence>